<keyword evidence="2" id="KW-0680">Restriction system</keyword>
<dbReference type="InterPro" id="IPR000055">
    <property type="entry name" value="Restrct_endonuc_typeI_TRD"/>
</dbReference>
<comment type="similarity">
    <text evidence="1">Belongs to the type-I restriction system S methylase family.</text>
</comment>
<name>A0A1H2UWU0_9PROT</name>
<dbReference type="Pfam" id="PF01420">
    <property type="entry name" value="Methylase_S"/>
    <property type="match status" value="2"/>
</dbReference>
<reference evidence="6 7" key="1">
    <citation type="submission" date="2016-10" db="EMBL/GenBank/DDBJ databases">
        <authorList>
            <person name="de Groot N.N."/>
        </authorList>
    </citation>
    <scope>NUCLEOTIDE SEQUENCE [LARGE SCALE GENOMIC DNA]</scope>
    <source>
        <strain evidence="6 7">Nm110</strain>
    </source>
</reference>
<dbReference type="EMBL" id="FNNH01000018">
    <property type="protein sequence ID" value="SDW60562.1"/>
    <property type="molecule type" value="Genomic_DNA"/>
</dbReference>
<evidence type="ECO:0000256" key="4">
    <source>
        <dbReference type="SAM" id="MobiDB-lite"/>
    </source>
</evidence>
<proteinExistence type="inferred from homology"/>
<evidence type="ECO:0000313" key="6">
    <source>
        <dbReference type="EMBL" id="SDW60562.1"/>
    </source>
</evidence>
<dbReference type="CDD" id="cd17260">
    <property type="entry name" value="RMtype1_S_EcoEI-TRD1-CR1_like"/>
    <property type="match status" value="1"/>
</dbReference>
<evidence type="ECO:0000256" key="1">
    <source>
        <dbReference type="ARBA" id="ARBA00010923"/>
    </source>
</evidence>
<dbReference type="Gene3D" id="3.90.220.20">
    <property type="entry name" value="DNA methylase specificity domains"/>
    <property type="match status" value="2"/>
</dbReference>
<dbReference type="InterPro" id="IPR044946">
    <property type="entry name" value="Restrct_endonuc_typeI_TRD_sf"/>
</dbReference>
<dbReference type="InterPro" id="IPR051212">
    <property type="entry name" value="Type-I_RE_S_subunit"/>
</dbReference>
<evidence type="ECO:0000256" key="3">
    <source>
        <dbReference type="ARBA" id="ARBA00023125"/>
    </source>
</evidence>
<feature type="region of interest" description="Disordered" evidence="4">
    <location>
        <begin position="434"/>
        <end position="454"/>
    </location>
</feature>
<dbReference type="GO" id="GO:0003677">
    <property type="term" value="F:DNA binding"/>
    <property type="evidence" value="ECO:0007669"/>
    <property type="project" value="UniProtKB-KW"/>
</dbReference>
<dbReference type="AlphaFoldDB" id="A0A1H2UWU0"/>
<gene>
    <name evidence="6" type="ORF">SAMN05421882_101836</name>
</gene>
<evidence type="ECO:0000313" key="7">
    <source>
        <dbReference type="Proteomes" id="UP000183454"/>
    </source>
</evidence>
<feature type="domain" description="Type I restriction modification DNA specificity" evidence="5">
    <location>
        <begin position="214"/>
        <end position="380"/>
    </location>
</feature>
<protein>
    <submittedName>
        <fullName evidence="6">Type I restriction enzyme, S subunit</fullName>
    </submittedName>
</protein>
<dbReference type="PANTHER" id="PTHR43140">
    <property type="entry name" value="TYPE-1 RESTRICTION ENZYME ECOKI SPECIFICITY PROTEIN"/>
    <property type="match status" value="1"/>
</dbReference>
<dbReference type="PANTHER" id="PTHR43140:SF1">
    <property type="entry name" value="TYPE I RESTRICTION ENZYME ECOKI SPECIFICITY SUBUNIT"/>
    <property type="match status" value="1"/>
</dbReference>
<evidence type="ECO:0000259" key="5">
    <source>
        <dbReference type="Pfam" id="PF01420"/>
    </source>
</evidence>
<dbReference type="GO" id="GO:0009307">
    <property type="term" value="P:DNA restriction-modification system"/>
    <property type="evidence" value="ECO:0007669"/>
    <property type="project" value="UniProtKB-KW"/>
</dbReference>
<dbReference type="RefSeq" id="WP_074666976.1">
    <property type="nucleotide sequence ID" value="NZ_FNNH01000018.1"/>
</dbReference>
<keyword evidence="3" id="KW-0238">DNA-binding</keyword>
<evidence type="ECO:0000256" key="2">
    <source>
        <dbReference type="ARBA" id="ARBA00022747"/>
    </source>
</evidence>
<dbReference type="SUPFAM" id="SSF116734">
    <property type="entry name" value="DNA methylase specificity domain"/>
    <property type="match status" value="2"/>
</dbReference>
<dbReference type="Proteomes" id="UP000183454">
    <property type="component" value="Unassembled WGS sequence"/>
</dbReference>
<feature type="domain" description="Type I restriction modification DNA specificity" evidence="5">
    <location>
        <begin position="6"/>
        <end position="175"/>
    </location>
</feature>
<organism evidence="6 7">
    <name type="scientific">Nitrosomonas communis</name>
    <dbReference type="NCBI Taxonomy" id="44574"/>
    <lineage>
        <taxon>Bacteria</taxon>
        <taxon>Pseudomonadati</taxon>
        <taxon>Pseudomonadota</taxon>
        <taxon>Betaproteobacteria</taxon>
        <taxon>Nitrosomonadales</taxon>
        <taxon>Nitrosomonadaceae</taxon>
        <taxon>Nitrosomonas</taxon>
    </lineage>
</organism>
<sequence length="454" mass="50197">MNELPLNWAWARVGDLVDFGPKNYYVEETEAGFVPLQHLGVNYRSRHTFEVRSWGAIKKGYTHFADGDVLLARITPSFENGKAGIVRGLPNGIGAGSTEYFVCRPIPGVVLPEYLLAHFKTPQFLRDGEQVMSGAVGQQRVPKQYLLDSQLPLAPLNEQKRIADKLDAIVARVNACRERLERIPAILKRFRQAVLTAATSGKLTDEWRTEHELNDNWVTCNIQSVARIGTGSTPLRSNSSFYSSSGIPWITSAATAKPIVKSAEEFVTSAAITAHRLKMYPVGTLLVAMYGEGKTRGQVTELGIAATINQACAAIVVDETRANKNFVKLALQANYMEMRELAEGGNQPNLNLSKIKEFPLYLPSLDEQAEIVRRVEALFAYADRLDARYAAARARVEKLTPALLAKAFRGELVPQDPNDEPASVLLERIKLMRTKNEAKPKRGRNKANHAAAGN</sequence>
<accession>A0A1H2UWU0</accession>